<keyword evidence="3 9" id="KW-0136">Cellulose degradation</keyword>
<evidence type="ECO:0000256" key="9">
    <source>
        <dbReference type="RuleBase" id="RU361186"/>
    </source>
</evidence>
<evidence type="ECO:0000256" key="5">
    <source>
        <dbReference type="ARBA" id="ARBA00023277"/>
    </source>
</evidence>
<dbReference type="InterPro" id="IPR001524">
    <property type="entry name" value="Glyco_hydro_6_CS"/>
</dbReference>
<dbReference type="EC" id="3.2.1.-" evidence="9"/>
<evidence type="ECO:0000256" key="8">
    <source>
        <dbReference type="PROSITE-ProRule" id="PRU10056"/>
    </source>
</evidence>
<feature type="signal peptide" evidence="9">
    <location>
        <begin position="1"/>
        <end position="26"/>
    </location>
</feature>
<feature type="chain" id="PRO_5044990776" description="Glucanase" evidence="9">
    <location>
        <begin position="27"/>
        <end position="438"/>
    </location>
</feature>
<name>A0ABQ5R0G4_9ACTN</name>
<dbReference type="PANTHER" id="PTHR34876">
    <property type="match status" value="1"/>
</dbReference>
<keyword evidence="2 9" id="KW-0378">Hydrolase</keyword>
<dbReference type="InterPro" id="IPR016288">
    <property type="entry name" value="Beta_cellobiohydrolase"/>
</dbReference>
<evidence type="ECO:0000256" key="3">
    <source>
        <dbReference type="ARBA" id="ARBA00023001"/>
    </source>
</evidence>
<sequence length="438" mass="46903">MQDWRVMRRFTLAVTAALTTTFVAFAAAGAHAAPRTSRVTNPYLGARVYVNPEWSAKALAEPGGDRVAHQPTAVWLDSIADVQGLAAHLDRAVAQTARRPTVVQLVLYNLPGRDCGRLASGGELGPGDLPRYKAEFIDPIAGLLARPAYANLRIVTVIEPNSLPSLVTSTGTRWNATVLCNAMAANGGYVQGIGYALAKLGALSNVYNYVDVTHHGVIGWPDNRAPTIALLRQAASASGSMPAYVRGFATNTANYSALREPFVAVDDRTRTTRWIDWNHFNDELTFAQALRGELVAAGFSPDIGFLVDTSRNGWGGSARPTAPSTSLDLNRFVDESRIDRRFIKSNYCNQAGAGLGERPAAAPAVGVHAYAWIKPPGESDGASTNILDTPFDRMCDPTYTGPPRGSSIHTGALPAAPAEGAWFPAQFQQLMQNAYPPL</sequence>
<protein>
    <recommendedName>
        <fullName evidence="9">Glucanase</fullName>
        <ecNumber evidence="9">3.2.1.-</ecNumber>
    </recommendedName>
</protein>
<dbReference type="Pfam" id="PF01341">
    <property type="entry name" value="Glyco_hydro_6"/>
    <property type="match status" value="1"/>
</dbReference>
<keyword evidence="1 9" id="KW-0732">Signal</keyword>
<evidence type="ECO:0000256" key="4">
    <source>
        <dbReference type="ARBA" id="ARBA00023157"/>
    </source>
</evidence>
<keyword evidence="11" id="KW-1185">Reference proteome</keyword>
<evidence type="ECO:0000313" key="11">
    <source>
        <dbReference type="Proteomes" id="UP001144280"/>
    </source>
</evidence>
<evidence type="ECO:0000256" key="6">
    <source>
        <dbReference type="ARBA" id="ARBA00023295"/>
    </source>
</evidence>
<dbReference type="PANTHER" id="PTHR34876:SF4">
    <property type="entry name" value="1,4-BETA-D-GLUCAN CELLOBIOHYDROLASE C-RELATED"/>
    <property type="match status" value="1"/>
</dbReference>
<organism evidence="10 11">
    <name type="scientific">Phytohabitans aurantiacus</name>
    <dbReference type="NCBI Taxonomy" id="3016789"/>
    <lineage>
        <taxon>Bacteria</taxon>
        <taxon>Bacillati</taxon>
        <taxon>Actinomycetota</taxon>
        <taxon>Actinomycetes</taxon>
        <taxon>Micromonosporales</taxon>
        <taxon>Micromonosporaceae</taxon>
    </lineage>
</organism>
<dbReference type="Gene3D" id="3.20.20.40">
    <property type="entry name" value="1, 4-beta cellobiohydrolase"/>
    <property type="match status" value="1"/>
</dbReference>
<reference evidence="10" key="1">
    <citation type="submission" date="2022-12" db="EMBL/GenBank/DDBJ databases">
        <title>New Phytohabitans aurantiacus sp. RD004123 nov., an actinomycete isolated from soil.</title>
        <authorList>
            <person name="Triningsih D.W."/>
            <person name="Harunari E."/>
            <person name="Igarashi Y."/>
        </authorList>
    </citation>
    <scope>NUCLEOTIDE SEQUENCE</scope>
    <source>
        <strain evidence="10">RD004123</strain>
    </source>
</reference>
<gene>
    <name evidence="10" type="ORF">Pa4123_49480</name>
</gene>
<evidence type="ECO:0000256" key="2">
    <source>
        <dbReference type="ARBA" id="ARBA00022801"/>
    </source>
</evidence>
<dbReference type="PIRSF" id="PIRSF001100">
    <property type="entry name" value="Beta_cellobiohydrolase"/>
    <property type="match status" value="1"/>
</dbReference>
<evidence type="ECO:0000256" key="7">
    <source>
        <dbReference type="ARBA" id="ARBA00023326"/>
    </source>
</evidence>
<evidence type="ECO:0000313" key="10">
    <source>
        <dbReference type="EMBL" id="GLH99672.1"/>
    </source>
</evidence>
<keyword evidence="5 9" id="KW-0119">Carbohydrate metabolism</keyword>
<keyword evidence="7 9" id="KW-0624">Polysaccharide degradation</keyword>
<keyword evidence="4" id="KW-1015">Disulfide bond</keyword>
<dbReference type="InterPro" id="IPR036434">
    <property type="entry name" value="Beta_cellobiohydrolase_sf"/>
</dbReference>
<dbReference type="SUPFAM" id="SSF51989">
    <property type="entry name" value="Glycosyl hydrolases family 6, cellulases"/>
    <property type="match status" value="1"/>
</dbReference>
<dbReference type="EMBL" id="BSDI01000026">
    <property type="protein sequence ID" value="GLH99672.1"/>
    <property type="molecule type" value="Genomic_DNA"/>
</dbReference>
<dbReference type="Proteomes" id="UP001144280">
    <property type="component" value="Unassembled WGS sequence"/>
</dbReference>
<dbReference type="PRINTS" id="PR00733">
    <property type="entry name" value="GLHYDRLASE6"/>
</dbReference>
<comment type="caution">
    <text evidence="10">The sequence shown here is derived from an EMBL/GenBank/DDBJ whole genome shotgun (WGS) entry which is preliminary data.</text>
</comment>
<proteinExistence type="inferred from homology"/>
<dbReference type="PROSITE" id="PS00655">
    <property type="entry name" value="GLYCOSYL_HYDROL_F6_1"/>
    <property type="match status" value="1"/>
</dbReference>
<accession>A0ABQ5R0G4</accession>
<comment type="similarity">
    <text evidence="9">Belongs to the glycosyl hydrolase family 6.</text>
</comment>
<feature type="active site" evidence="8">
    <location>
        <position position="114"/>
    </location>
</feature>
<evidence type="ECO:0000256" key="1">
    <source>
        <dbReference type="ARBA" id="ARBA00022729"/>
    </source>
</evidence>
<keyword evidence="6 9" id="KW-0326">Glycosidase</keyword>